<dbReference type="Pfam" id="PF00072">
    <property type="entry name" value="Response_reg"/>
    <property type="match status" value="1"/>
</dbReference>
<sequence length="127" mass="14186">MKAPTDIMIVDDFLEDRFFLSHLLSSLFDNPQITEFAYAEDALDHLKTNPTAAYDLLFVDINMLRMNGFEFADTYLSLLPEGQPAGKLFLVSGTFDPNDEARAHDREGVAGFIKKPVTRETLAAIIG</sequence>
<evidence type="ECO:0000259" key="2">
    <source>
        <dbReference type="PROSITE" id="PS50110"/>
    </source>
</evidence>
<feature type="modified residue" description="4-aspartylphosphate" evidence="1">
    <location>
        <position position="60"/>
    </location>
</feature>
<dbReference type="Gene3D" id="3.40.50.2300">
    <property type="match status" value="1"/>
</dbReference>
<dbReference type="PANTHER" id="PTHR43228:SF1">
    <property type="entry name" value="TWO-COMPONENT RESPONSE REGULATOR ARR22"/>
    <property type="match status" value="1"/>
</dbReference>
<name>A0ABZ2V552_9RHOB</name>
<dbReference type="PROSITE" id="PS50110">
    <property type="entry name" value="RESPONSE_REGULATORY"/>
    <property type="match status" value="1"/>
</dbReference>
<dbReference type="EMBL" id="CP150951">
    <property type="protein sequence ID" value="WZC49678.1"/>
    <property type="molecule type" value="Genomic_DNA"/>
</dbReference>
<dbReference type="Proteomes" id="UP001440612">
    <property type="component" value="Chromosome"/>
</dbReference>
<dbReference type="PANTHER" id="PTHR43228">
    <property type="entry name" value="TWO-COMPONENT RESPONSE REGULATOR"/>
    <property type="match status" value="1"/>
</dbReference>
<dbReference type="InterPro" id="IPR052048">
    <property type="entry name" value="ST_Response_Regulator"/>
</dbReference>
<reference evidence="4" key="1">
    <citation type="submission" date="2024-04" db="EMBL/GenBank/DDBJ databases">
        <title>Phylogenomic analyses of a clade within the roseobacter group suggest taxonomic reassignments of species of the genera Aestuariivita, Citreicella, Loktanella, Nautella, Pelagibaca, Ruegeria, Thalassobius, Thiobacimonas and Tropicibacter, and the proposal o.</title>
        <authorList>
            <person name="Jeon C.O."/>
        </authorList>
    </citation>
    <scope>NUCLEOTIDE SEQUENCE [LARGE SCALE GENOMIC DNA]</scope>
    <source>
        <strain evidence="4">BS5-3</strain>
    </source>
</reference>
<evidence type="ECO:0000313" key="3">
    <source>
        <dbReference type="EMBL" id="WZC49678.1"/>
    </source>
</evidence>
<gene>
    <name evidence="3" type="ORF">AABB29_03225</name>
</gene>
<accession>A0ABZ2V552</accession>
<evidence type="ECO:0000313" key="4">
    <source>
        <dbReference type="Proteomes" id="UP001440612"/>
    </source>
</evidence>
<feature type="domain" description="Response regulatory" evidence="2">
    <location>
        <begin position="6"/>
        <end position="127"/>
    </location>
</feature>
<dbReference type="SUPFAM" id="SSF52172">
    <property type="entry name" value="CheY-like"/>
    <property type="match status" value="1"/>
</dbReference>
<protein>
    <submittedName>
        <fullName evidence="3">Response regulator</fullName>
    </submittedName>
</protein>
<proteinExistence type="predicted"/>
<dbReference type="InterPro" id="IPR001789">
    <property type="entry name" value="Sig_transdc_resp-reg_receiver"/>
</dbReference>
<evidence type="ECO:0000256" key="1">
    <source>
        <dbReference type="PROSITE-ProRule" id="PRU00169"/>
    </source>
</evidence>
<keyword evidence="4" id="KW-1185">Reference proteome</keyword>
<dbReference type="InterPro" id="IPR011006">
    <property type="entry name" value="CheY-like_superfamily"/>
</dbReference>
<keyword evidence="1" id="KW-0597">Phosphoprotein</keyword>
<dbReference type="RefSeq" id="WP_341367788.1">
    <property type="nucleotide sequence ID" value="NZ_CP150951.2"/>
</dbReference>
<organism evidence="3 4">
    <name type="scientific">Yoonia phaeophyticola</name>
    <dbReference type="NCBI Taxonomy" id="3137369"/>
    <lineage>
        <taxon>Bacteria</taxon>
        <taxon>Pseudomonadati</taxon>
        <taxon>Pseudomonadota</taxon>
        <taxon>Alphaproteobacteria</taxon>
        <taxon>Rhodobacterales</taxon>
        <taxon>Paracoccaceae</taxon>
        <taxon>Yoonia</taxon>
    </lineage>
</organism>
<dbReference type="SMART" id="SM00448">
    <property type="entry name" value="REC"/>
    <property type="match status" value="1"/>
</dbReference>
<dbReference type="CDD" id="cd00156">
    <property type="entry name" value="REC"/>
    <property type="match status" value="1"/>
</dbReference>